<reference evidence="2 3" key="1">
    <citation type="submission" date="2019-08" db="EMBL/GenBank/DDBJ databases">
        <authorList>
            <person name="Kuhnert P."/>
        </authorList>
    </citation>
    <scope>NUCLEOTIDE SEQUENCE [LARGE SCALE GENOMIC DNA]</scope>
    <source>
        <strain evidence="2 3">B36.5</strain>
    </source>
</reference>
<proteinExistence type="predicted"/>
<dbReference type="InterPro" id="IPR025150">
    <property type="entry name" value="GH123_cat"/>
</dbReference>
<evidence type="ECO:0000313" key="2">
    <source>
        <dbReference type="EMBL" id="QEJ97114.1"/>
    </source>
</evidence>
<dbReference type="Proteomes" id="UP000323594">
    <property type="component" value="Chromosome"/>
</dbReference>
<accession>A0AAE6IRT8</accession>
<evidence type="ECO:0000313" key="3">
    <source>
        <dbReference type="Proteomes" id="UP000323594"/>
    </source>
</evidence>
<feature type="domain" description="Glycoside hydrolase 123 catalytic" evidence="1">
    <location>
        <begin position="2"/>
        <end position="85"/>
    </location>
</feature>
<organism evidence="2 3">
    <name type="scientific">Treponema phagedenis</name>
    <dbReference type="NCBI Taxonomy" id="162"/>
    <lineage>
        <taxon>Bacteria</taxon>
        <taxon>Pseudomonadati</taxon>
        <taxon>Spirochaetota</taxon>
        <taxon>Spirochaetia</taxon>
        <taxon>Spirochaetales</taxon>
        <taxon>Treponemataceae</taxon>
        <taxon>Treponema</taxon>
    </lineage>
</organism>
<sequence length="129" mass="14995">MPSWRNRILGMLLYKFDIDGFLHWGYNFYYTQYSRKLIDPFTVTDAGGAFPAGDSFSVYPGKDEPLPSIRLKVFYEALQDRVFLKQMEKKFGKAGVIERLEKYSGVCADFMQYPTGDKFLLSLRDLFLS</sequence>
<gene>
    <name evidence="2" type="ORF">FUT82_03355</name>
</gene>
<dbReference type="Pfam" id="PF13320">
    <property type="entry name" value="GH123_cat"/>
    <property type="match status" value="1"/>
</dbReference>
<dbReference type="EMBL" id="CP042817">
    <property type="protein sequence ID" value="QEJ97114.1"/>
    <property type="molecule type" value="Genomic_DNA"/>
</dbReference>
<dbReference type="AlphaFoldDB" id="A0AAE6IRT8"/>
<protein>
    <submittedName>
        <fullName evidence="2">DUF4091 domain-containing protein</fullName>
    </submittedName>
</protein>
<evidence type="ECO:0000259" key="1">
    <source>
        <dbReference type="Pfam" id="PF13320"/>
    </source>
</evidence>
<name>A0AAE6IRT8_TREPH</name>